<keyword evidence="1" id="KW-0472">Membrane</keyword>
<dbReference type="Proteomes" id="UP000004836">
    <property type="component" value="Unassembled WGS sequence"/>
</dbReference>
<evidence type="ECO:0000313" key="4">
    <source>
        <dbReference type="Proteomes" id="UP000004836"/>
    </source>
</evidence>
<dbReference type="PANTHER" id="PTHR19353:SF73">
    <property type="entry name" value="FATTY ACID DESATURASE"/>
    <property type="match status" value="1"/>
</dbReference>
<feature type="transmembrane region" description="Helical" evidence="1">
    <location>
        <begin position="488"/>
        <end position="507"/>
    </location>
</feature>
<keyword evidence="1" id="KW-1133">Transmembrane helix</keyword>
<name>J9DZT4_9PROT</name>
<dbReference type="EMBL" id="ALYF01000003">
    <property type="protein sequence ID" value="EJW21219.1"/>
    <property type="molecule type" value="Genomic_DNA"/>
</dbReference>
<feature type="domain" description="Fatty acid desaturase" evidence="2">
    <location>
        <begin position="359"/>
        <end position="599"/>
    </location>
</feature>
<dbReference type="PANTHER" id="PTHR19353">
    <property type="entry name" value="FATTY ACID DESATURASE 2"/>
    <property type="match status" value="1"/>
</dbReference>
<dbReference type="STRING" id="1220535.IMCC14465_10150"/>
<feature type="transmembrane region" description="Helical" evidence="1">
    <location>
        <begin position="514"/>
        <end position="535"/>
    </location>
</feature>
<dbReference type="AlphaFoldDB" id="J9DZT4"/>
<dbReference type="eggNOG" id="COG3239">
    <property type="taxonomic scope" value="Bacteria"/>
</dbReference>
<dbReference type="InterPro" id="IPR005804">
    <property type="entry name" value="FA_desaturase_dom"/>
</dbReference>
<keyword evidence="1" id="KW-0812">Transmembrane</keyword>
<keyword evidence="4" id="KW-1185">Reference proteome</keyword>
<comment type="caution">
    <text evidence="3">The sequence shown here is derived from an EMBL/GenBank/DDBJ whole genome shotgun (WGS) entry which is preliminary data.</text>
</comment>
<reference evidence="3 4" key="1">
    <citation type="journal article" date="2012" name="J. Bacteriol.">
        <title>Genome Sequence of Strain IMCC14465, Isolated from the East Sea, Belonging to the PS1 Clade of Alphaproteobacteria.</title>
        <authorList>
            <person name="Yang S.J."/>
            <person name="Kang I."/>
            <person name="Cho J.C."/>
        </authorList>
    </citation>
    <scope>NUCLEOTIDE SEQUENCE [LARGE SCALE GENOMIC DNA]</scope>
    <source>
        <strain evidence="3 4">IMCC14465</strain>
    </source>
</reference>
<dbReference type="GO" id="GO:0016717">
    <property type="term" value="F:oxidoreductase activity, acting on paired donors, with oxidation of a pair of donors resulting in the reduction of molecular oxygen to two molecules of water"/>
    <property type="evidence" value="ECO:0007669"/>
    <property type="project" value="TreeGrafter"/>
</dbReference>
<dbReference type="GO" id="GO:0016020">
    <property type="term" value="C:membrane"/>
    <property type="evidence" value="ECO:0007669"/>
    <property type="project" value="TreeGrafter"/>
</dbReference>
<dbReference type="Pfam" id="PF00487">
    <property type="entry name" value="FA_desaturase"/>
    <property type="match status" value="2"/>
</dbReference>
<organism evidence="3 4">
    <name type="scientific">alpha proteobacterium IMCC14465</name>
    <dbReference type="NCBI Taxonomy" id="1220535"/>
    <lineage>
        <taxon>Bacteria</taxon>
        <taxon>Pseudomonadati</taxon>
        <taxon>Pseudomonadota</taxon>
        <taxon>Alphaproteobacteria</taxon>
        <taxon>PS1 clade</taxon>
    </lineage>
</organism>
<dbReference type="PATRIC" id="fig|1220535.3.peg.1008"/>
<feature type="transmembrane region" description="Helical" evidence="1">
    <location>
        <begin position="460"/>
        <end position="476"/>
    </location>
</feature>
<feature type="domain" description="Fatty acid desaturase" evidence="2">
    <location>
        <begin position="23"/>
        <end position="230"/>
    </location>
</feature>
<evidence type="ECO:0000256" key="1">
    <source>
        <dbReference type="SAM" id="Phobius"/>
    </source>
</evidence>
<dbReference type="InterPro" id="IPR012171">
    <property type="entry name" value="Fatty_acid_desaturase"/>
</dbReference>
<feature type="transmembrane region" description="Helical" evidence="1">
    <location>
        <begin position="357"/>
        <end position="380"/>
    </location>
</feature>
<feature type="transmembrane region" description="Helical" evidence="1">
    <location>
        <begin position="120"/>
        <end position="140"/>
    </location>
</feature>
<proteinExistence type="predicted"/>
<dbReference type="GO" id="GO:0006629">
    <property type="term" value="P:lipid metabolic process"/>
    <property type="evidence" value="ECO:0007669"/>
    <property type="project" value="InterPro"/>
</dbReference>
<evidence type="ECO:0000259" key="2">
    <source>
        <dbReference type="Pfam" id="PF00487"/>
    </source>
</evidence>
<protein>
    <recommendedName>
        <fullName evidence="2">Fatty acid desaturase domain-containing protein</fullName>
    </recommendedName>
</protein>
<feature type="transmembrane region" description="Helical" evidence="1">
    <location>
        <begin position="91"/>
        <end position="108"/>
    </location>
</feature>
<feature type="transmembrane region" description="Helical" evidence="1">
    <location>
        <begin position="147"/>
        <end position="166"/>
    </location>
</feature>
<sequence length="639" mass="73714">MSGGKARRFRRYFKTRCSGKTTIASNEFFGHITGILTGTPYHVWQSSHLAHHAVLGRDDQRGVGDIGTITIDEYKNAGLYDTLFYRLERNWMIRFTCAPALFFLFYYRLPLPEIRRAAHIKSVFICNIGFIGSIATMILLIGLKPFLIIYAPAVIIATAMGAWLTYVQHQFENTIWIKPPAWNFQDTALYGSSYYDLPAFLHWFTGNIGIHHVHHLCARIPFYRLPQILKDYPALKEINRLTLTDSLKTIRLNIWDDDKKSWFLSARLACNIYLKGCCLIMNWLVACAKLIMNKISPMLSPNSPLEHHADVFSDGKKWQALLKPYETPNAYRSLAEIALTIGLYAALWLIAVQLIPFGWWATLPISILMAGMLVRIFILFHDCTHGALFKSPVANEYAGHFVGILSGTPYHVWQTTHLRHHAAIGRYERRGIGDIRVLTINEYKNAKWFLKFTYRLERSWLMRFTIAPVVYFMVYLRLPFYELYRVSHWKSIIICNIGLIGFIAAGVMLCGLQAFLIIFTPAIFIATALGAWLTYVQHQFETTVWVKAPNWRIYNAAFYASTYYDLPAVLQWFTGNIGIHHVHHLNARIPFYRLPQVLKDYPALKEINPLNIKDSLKTVRLNIWDDDKNKLVSFRESGL</sequence>
<accession>J9DZT4</accession>
<feature type="transmembrane region" description="Helical" evidence="1">
    <location>
        <begin position="272"/>
        <end position="292"/>
    </location>
</feature>
<evidence type="ECO:0000313" key="3">
    <source>
        <dbReference type="EMBL" id="EJW21219.1"/>
    </source>
</evidence>
<gene>
    <name evidence="3" type="ORF">IMCC14465_10150</name>
</gene>
<feature type="transmembrane region" description="Helical" evidence="1">
    <location>
        <begin position="333"/>
        <end position="351"/>
    </location>
</feature>